<name>A0ABC9F2R7_9POAL</name>
<protein>
    <recommendedName>
        <fullName evidence="1">DUF1618 domain-containing protein</fullName>
    </recommendedName>
</protein>
<gene>
    <name evidence="2" type="ORF">URODEC1_LOCUS101743</name>
</gene>
<dbReference type="PANTHER" id="PTHR33086">
    <property type="entry name" value="OS05G0468200 PROTEIN-RELATED"/>
    <property type="match status" value="1"/>
</dbReference>
<dbReference type="PANTHER" id="PTHR33086:SF62">
    <property type="entry name" value="OS01G0182100 PROTEIN"/>
    <property type="match status" value="1"/>
</dbReference>
<accession>A0ABC9F2R7</accession>
<dbReference type="InterPro" id="IPR011676">
    <property type="entry name" value="DUF1618"/>
</dbReference>
<dbReference type="Pfam" id="PF07762">
    <property type="entry name" value="DUF1618"/>
    <property type="match status" value="1"/>
</dbReference>
<dbReference type="Proteomes" id="UP001497457">
    <property type="component" value="Chromosome 5rd"/>
</dbReference>
<feature type="domain" description="DUF1618" evidence="1">
    <location>
        <begin position="195"/>
        <end position="322"/>
    </location>
</feature>
<sequence>MAPPWVLLERTVMFVSGEAVTWSPSGDLESSGGVGGGGASTEAAAIDDQEMSMQAILEAMKPDPGLSDPPGISQLRMMRRIGGGLSGGDISSTDKALVVLYAGFYRPGFSCNSLSGGLGLGTAILGEGRYLLAELVKRNSGFPDAVFFLWQCPDPNPTQGQWIRKEVRLPPQVFAPDYDFQIDMTFSYAGSSVCWVDLLKGVLVCNLLDSTEPEFTFVPLPEGCSIDVPEDKPRPWSVDFRSMGCVNGVIKFVTVDGYYEKCRRDDLTLTSWTLSRDLKVWEAGTPLPLRDLLASESFRERELPQILPLHPVISVDEDEVVYFVLNEVDRVDAFDIYGNVSEVEIVPKAHYVLRVDTVQKKVLQSTKVIPNSTTPEFRFPDLIASEFSAYLQS</sequence>
<keyword evidence="3" id="KW-1185">Reference proteome</keyword>
<evidence type="ECO:0000259" key="1">
    <source>
        <dbReference type="Pfam" id="PF07762"/>
    </source>
</evidence>
<proteinExistence type="predicted"/>
<dbReference type="AlphaFoldDB" id="A0ABC9F2R7"/>
<reference evidence="2" key="1">
    <citation type="submission" date="2024-10" db="EMBL/GenBank/DDBJ databases">
        <authorList>
            <person name="Ryan C."/>
        </authorList>
    </citation>
    <scope>NUCLEOTIDE SEQUENCE [LARGE SCALE GENOMIC DNA]</scope>
</reference>
<evidence type="ECO:0000313" key="2">
    <source>
        <dbReference type="EMBL" id="CAL5068689.1"/>
    </source>
</evidence>
<evidence type="ECO:0000313" key="3">
    <source>
        <dbReference type="Proteomes" id="UP001497457"/>
    </source>
</evidence>
<dbReference type="EMBL" id="OZ075115">
    <property type="protein sequence ID" value="CAL5068689.1"/>
    <property type="molecule type" value="Genomic_DNA"/>
</dbReference>
<organism evidence="2 3">
    <name type="scientific">Urochloa decumbens</name>
    <dbReference type="NCBI Taxonomy" id="240449"/>
    <lineage>
        <taxon>Eukaryota</taxon>
        <taxon>Viridiplantae</taxon>
        <taxon>Streptophyta</taxon>
        <taxon>Embryophyta</taxon>
        <taxon>Tracheophyta</taxon>
        <taxon>Spermatophyta</taxon>
        <taxon>Magnoliopsida</taxon>
        <taxon>Liliopsida</taxon>
        <taxon>Poales</taxon>
        <taxon>Poaceae</taxon>
        <taxon>PACMAD clade</taxon>
        <taxon>Panicoideae</taxon>
        <taxon>Panicodae</taxon>
        <taxon>Paniceae</taxon>
        <taxon>Melinidinae</taxon>
        <taxon>Urochloa</taxon>
    </lineage>
</organism>